<keyword evidence="6 8" id="KW-0863">Zinc-finger</keyword>
<evidence type="ECO:0000256" key="2">
    <source>
        <dbReference type="ARBA" id="ARBA00010938"/>
    </source>
</evidence>
<dbReference type="Pfam" id="PF00569">
    <property type="entry name" value="ZZ"/>
    <property type="match status" value="1"/>
</dbReference>
<evidence type="ECO:0000256" key="7">
    <source>
        <dbReference type="ARBA" id="ARBA00022833"/>
    </source>
</evidence>
<dbReference type="GO" id="GO:0045202">
    <property type="term" value="C:synapse"/>
    <property type="evidence" value="ECO:0007669"/>
    <property type="project" value="GOC"/>
</dbReference>
<keyword evidence="5" id="KW-0479">Metal-binding</keyword>
<dbReference type="STRING" id="10195.A0A3M7S1L1"/>
<feature type="domain" description="ZZ-type" evidence="9">
    <location>
        <begin position="5"/>
        <end position="72"/>
    </location>
</feature>
<dbReference type="OrthoDB" id="7873042at2759"/>
<dbReference type="AlphaFoldDB" id="A0A3M7S1L1"/>
<dbReference type="SUPFAM" id="SSF57850">
    <property type="entry name" value="RING/U-box"/>
    <property type="match status" value="1"/>
</dbReference>
<dbReference type="InterPro" id="IPR000433">
    <property type="entry name" value="Znf_ZZ"/>
</dbReference>
<comment type="caution">
    <text evidence="10">The sequence shown here is derived from an EMBL/GenBank/DDBJ whole genome shotgun (WGS) entry which is preliminary data.</text>
</comment>
<evidence type="ECO:0000256" key="1">
    <source>
        <dbReference type="ARBA" id="ARBA00000900"/>
    </source>
</evidence>
<dbReference type="InterPro" id="IPR008598">
    <property type="entry name" value="Di19_Zn-bd"/>
</dbReference>
<sequence length="425" mass="46188">MSNIHEGVSCDICSKSNFGGKRFKCLICYDFDQCETCHEQSMISALALSKPINPTHNHVNTHPMQCILTKNDLELFYGPSTTVTDYGEHISFTCPYCAKNGFSESSLCDHLSSTHLNNPQNESLPTEIVCPICAALPSRCAGDPNHLTEDFLHHLNLEHASTRSLIDIGSDNLASGSVAAAAALRFSRRLNYAQNASSSSRGISIGRNNTFRFQFNNSSSGTSSALSSFMRTAGSGIDSFVSSGSTGASDPIVELLSQLTGVRRANNAHPGTLTLGQLTRERESLHQTGARHHHIFSGSNASKIALSGKLASGTTQPQSGSQSQQNTQLVNQLLELPSCLLQQPLPANARDPRFLLSKYDFCSGDKQENQGQQQPSSNTIVMNGKQANLINDIILSLVRQQLNHVELEVENEKFADDVKQHQVQV</sequence>
<dbReference type="GO" id="GO:0016874">
    <property type="term" value="F:ligase activity"/>
    <property type="evidence" value="ECO:0007669"/>
    <property type="project" value="UniProtKB-KW"/>
</dbReference>
<dbReference type="EC" id="2.3.2.27" evidence="3"/>
<dbReference type="PANTHER" id="PTHR12268">
    <property type="entry name" value="E3 UBIQUITIN-PROTEIN LIGASE KCMF1"/>
    <property type="match status" value="1"/>
</dbReference>
<proteinExistence type="inferred from homology"/>
<dbReference type="Gene3D" id="3.30.60.90">
    <property type="match status" value="1"/>
</dbReference>
<dbReference type="GO" id="GO:0005886">
    <property type="term" value="C:plasma membrane"/>
    <property type="evidence" value="ECO:0007669"/>
    <property type="project" value="TreeGrafter"/>
</dbReference>
<dbReference type="InterPro" id="IPR050774">
    <property type="entry name" value="KCMF1/Dystrophin"/>
</dbReference>
<dbReference type="SMART" id="SM00291">
    <property type="entry name" value="ZnF_ZZ"/>
    <property type="match status" value="1"/>
</dbReference>
<gene>
    <name evidence="10" type="ORF">BpHYR1_005717</name>
</gene>
<organism evidence="10 11">
    <name type="scientific">Brachionus plicatilis</name>
    <name type="common">Marine rotifer</name>
    <name type="synonym">Brachionus muelleri</name>
    <dbReference type="NCBI Taxonomy" id="10195"/>
    <lineage>
        <taxon>Eukaryota</taxon>
        <taxon>Metazoa</taxon>
        <taxon>Spiralia</taxon>
        <taxon>Gnathifera</taxon>
        <taxon>Rotifera</taxon>
        <taxon>Eurotatoria</taxon>
        <taxon>Monogononta</taxon>
        <taxon>Pseudotrocha</taxon>
        <taxon>Ploima</taxon>
        <taxon>Brachionidae</taxon>
        <taxon>Brachionus</taxon>
    </lineage>
</organism>
<accession>A0A3M7S1L1</accession>
<dbReference type="GO" id="GO:0099536">
    <property type="term" value="P:synaptic signaling"/>
    <property type="evidence" value="ECO:0007669"/>
    <property type="project" value="TreeGrafter"/>
</dbReference>
<keyword evidence="4" id="KW-0808">Transferase</keyword>
<evidence type="ECO:0000313" key="11">
    <source>
        <dbReference type="Proteomes" id="UP000276133"/>
    </source>
</evidence>
<dbReference type="EMBL" id="REGN01002174">
    <property type="protein sequence ID" value="RNA29694.1"/>
    <property type="molecule type" value="Genomic_DNA"/>
</dbReference>
<evidence type="ECO:0000256" key="5">
    <source>
        <dbReference type="ARBA" id="ARBA00022723"/>
    </source>
</evidence>
<dbReference type="PROSITE" id="PS50135">
    <property type="entry name" value="ZF_ZZ_2"/>
    <property type="match status" value="1"/>
</dbReference>
<dbReference type="Pfam" id="PF05605">
    <property type="entry name" value="zf-Di19"/>
    <property type="match status" value="1"/>
</dbReference>
<dbReference type="GO" id="GO:0008270">
    <property type="term" value="F:zinc ion binding"/>
    <property type="evidence" value="ECO:0007669"/>
    <property type="project" value="UniProtKB-KW"/>
</dbReference>
<dbReference type="CDD" id="cd02338">
    <property type="entry name" value="ZZ_PCMF_like"/>
    <property type="match status" value="1"/>
</dbReference>
<evidence type="ECO:0000256" key="6">
    <source>
        <dbReference type="ARBA" id="ARBA00022771"/>
    </source>
</evidence>
<evidence type="ECO:0000256" key="3">
    <source>
        <dbReference type="ARBA" id="ARBA00012483"/>
    </source>
</evidence>
<evidence type="ECO:0000256" key="4">
    <source>
        <dbReference type="ARBA" id="ARBA00022679"/>
    </source>
</evidence>
<keyword evidence="7" id="KW-0862">Zinc</keyword>
<dbReference type="GO" id="GO:0061630">
    <property type="term" value="F:ubiquitin protein ligase activity"/>
    <property type="evidence" value="ECO:0007669"/>
    <property type="project" value="UniProtKB-EC"/>
</dbReference>
<keyword evidence="10" id="KW-0436">Ligase</keyword>
<evidence type="ECO:0000259" key="9">
    <source>
        <dbReference type="PROSITE" id="PS50135"/>
    </source>
</evidence>
<comment type="similarity">
    <text evidence="2">Belongs to the KCMF1 family.</text>
</comment>
<keyword evidence="11" id="KW-1185">Reference proteome</keyword>
<dbReference type="InterPro" id="IPR043145">
    <property type="entry name" value="Znf_ZZ_sf"/>
</dbReference>
<evidence type="ECO:0000313" key="10">
    <source>
        <dbReference type="EMBL" id="RNA29694.1"/>
    </source>
</evidence>
<dbReference type="PANTHER" id="PTHR12268:SF13">
    <property type="entry name" value="E3 UBIQUITIN-PROTEIN LIGASE KCMF1"/>
    <property type="match status" value="1"/>
</dbReference>
<reference evidence="10 11" key="1">
    <citation type="journal article" date="2018" name="Sci. Rep.">
        <title>Genomic signatures of local adaptation to the degree of environmental predictability in rotifers.</title>
        <authorList>
            <person name="Franch-Gras L."/>
            <person name="Hahn C."/>
            <person name="Garcia-Roger E.M."/>
            <person name="Carmona M.J."/>
            <person name="Serra M."/>
            <person name="Gomez A."/>
        </authorList>
    </citation>
    <scope>NUCLEOTIDE SEQUENCE [LARGE SCALE GENOMIC DNA]</scope>
    <source>
        <strain evidence="10">HYR1</strain>
    </source>
</reference>
<name>A0A3M7S1L1_BRAPC</name>
<protein>
    <recommendedName>
        <fullName evidence="3">RING-type E3 ubiquitin transferase</fullName>
        <ecNumber evidence="3">2.3.2.27</ecNumber>
    </recommendedName>
</protein>
<dbReference type="Proteomes" id="UP000276133">
    <property type="component" value="Unassembled WGS sequence"/>
</dbReference>
<evidence type="ECO:0000256" key="8">
    <source>
        <dbReference type="PROSITE-ProRule" id="PRU00228"/>
    </source>
</evidence>
<comment type="catalytic activity">
    <reaction evidence="1">
        <text>S-ubiquitinyl-[E2 ubiquitin-conjugating enzyme]-L-cysteine + [acceptor protein]-L-lysine = [E2 ubiquitin-conjugating enzyme]-L-cysteine + N(6)-ubiquitinyl-[acceptor protein]-L-lysine.</text>
        <dbReference type="EC" id="2.3.2.27"/>
    </reaction>
</comment>